<dbReference type="AlphaFoldDB" id="A0A6J3MCR8"/>
<reference evidence="3" key="3">
    <citation type="submission" date="2025-08" db="UniProtKB">
        <authorList>
            <consortium name="RefSeq"/>
        </authorList>
    </citation>
    <scope>IDENTIFICATION</scope>
    <source>
        <strain evidence="3">CBS 342.82</strain>
    </source>
</reference>
<dbReference type="Proteomes" id="UP000504637">
    <property type="component" value="Unplaced"/>
</dbReference>
<gene>
    <name evidence="3" type="ORF">K489DRAFT_99166</name>
</gene>
<evidence type="ECO:0000256" key="1">
    <source>
        <dbReference type="SAM" id="MobiDB-lite"/>
    </source>
</evidence>
<keyword evidence="2" id="KW-1185">Reference proteome</keyword>
<evidence type="ECO:0000313" key="2">
    <source>
        <dbReference type="Proteomes" id="UP000504637"/>
    </source>
</evidence>
<dbReference type="RefSeq" id="XP_033462856.1">
    <property type="nucleotide sequence ID" value="XM_033609113.1"/>
</dbReference>
<evidence type="ECO:0000313" key="3">
    <source>
        <dbReference type="RefSeq" id="XP_033462856.1"/>
    </source>
</evidence>
<feature type="compositionally biased region" description="Basic residues" evidence="1">
    <location>
        <begin position="234"/>
        <end position="244"/>
    </location>
</feature>
<reference evidence="3" key="1">
    <citation type="submission" date="2020-01" db="EMBL/GenBank/DDBJ databases">
        <authorList>
            <consortium name="DOE Joint Genome Institute"/>
            <person name="Haridas S."/>
            <person name="Albert R."/>
            <person name="Binder M."/>
            <person name="Bloem J."/>
            <person name="Labutti K."/>
            <person name="Salamov A."/>
            <person name="Andreopoulos B."/>
            <person name="Baker S.E."/>
            <person name="Barry K."/>
            <person name="Bills G."/>
            <person name="Bluhm B.H."/>
            <person name="Cannon C."/>
            <person name="Castanera R."/>
            <person name="Culley D.E."/>
            <person name="Daum C."/>
            <person name="Ezra D."/>
            <person name="Gonzalez J.B."/>
            <person name="Henrissat B."/>
            <person name="Kuo A."/>
            <person name="Liang C."/>
            <person name="Lipzen A."/>
            <person name="Lutzoni F."/>
            <person name="Magnuson J."/>
            <person name="Mondo S."/>
            <person name="Nolan M."/>
            <person name="Ohm R."/>
            <person name="Pangilinan J."/>
            <person name="Park H.-J."/>
            <person name="Ramirez L."/>
            <person name="Alfaro M."/>
            <person name="Sun H."/>
            <person name="Tritt A."/>
            <person name="Yoshinaga Y."/>
            <person name="Zwiers L.-H."/>
            <person name="Turgeon B.G."/>
            <person name="Goodwin S.B."/>
            <person name="Spatafora J.W."/>
            <person name="Crous P.W."/>
            <person name="Grigoriev I.V."/>
        </authorList>
    </citation>
    <scope>NUCLEOTIDE SEQUENCE</scope>
    <source>
        <strain evidence="3">CBS 342.82</strain>
    </source>
</reference>
<sequence length="250" mass="28305">MRGMVAAFAIIITIVNDRMDCRRRRSPSQLHDNNPDRPSKARGEKCFPGFINKRISTRHHDTFRAFTTQLPRCPGRQPASRNANGKPIPPDRQPVPQQKSPLRDVAFCPRAYEPRESPTTHGFLFLPVPLLSSRRGRIPAPRRQGNRSGLARWSWCPSPARRKIVPELSVPSNGDGMGGCQKEISRRNRVSRSAVRKEGGRVRPRGSPPRNEISRCRKAPPPAAQEKRGEKSDRARRKTRLLHYHRSDGG</sequence>
<feature type="region of interest" description="Disordered" evidence="1">
    <location>
        <begin position="167"/>
        <end position="250"/>
    </location>
</feature>
<proteinExistence type="predicted"/>
<name>A0A6J3MCR8_9PEZI</name>
<feature type="region of interest" description="Disordered" evidence="1">
    <location>
        <begin position="68"/>
        <end position="102"/>
    </location>
</feature>
<organism evidence="3">
    <name type="scientific">Dissoconium aciculare CBS 342.82</name>
    <dbReference type="NCBI Taxonomy" id="1314786"/>
    <lineage>
        <taxon>Eukaryota</taxon>
        <taxon>Fungi</taxon>
        <taxon>Dikarya</taxon>
        <taxon>Ascomycota</taxon>
        <taxon>Pezizomycotina</taxon>
        <taxon>Dothideomycetes</taxon>
        <taxon>Dothideomycetidae</taxon>
        <taxon>Mycosphaerellales</taxon>
        <taxon>Dissoconiaceae</taxon>
        <taxon>Dissoconium</taxon>
    </lineage>
</organism>
<reference evidence="3" key="2">
    <citation type="submission" date="2020-04" db="EMBL/GenBank/DDBJ databases">
        <authorList>
            <consortium name="NCBI Genome Project"/>
        </authorList>
    </citation>
    <scope>NUCLEOTIDE SEQUENCE</scope>
    <source>
        <strain evidence="3">CBS 342.82</strain>
    </source>
</reference>
<feature type="compositionally biased region" description="Basic and acidic residues" evidence="1">
    <location>
        <begin position="33"/>
        <end position="45"/>
    </location>
</feature>
<protein>
    <submittedName>
        <fullName evidence="3">Uncharacterized protein</fullName>
    </submittedName>
</protein>
<feature type="region of interest" description="Disordered" evidence="1">
    <location>
        <begin position="23"/>
        <end position="45"/>
    </location>
</feature>
<dbReference type="GeneID" id="54366914"/>
<accession>A0A6J3MCR8</accession>